<evidence type="ECO:0000313" key="2">
    <source>
        <dbReference type="Proteomes" id="UP000615455"/>
    </source>
</evidence>
<protein>
    <recommendedName>
        <fullName evidence="3">Lasso peptide biosynthesis PqqD family chaperone</fullName>
    </recommendedName>
</protein>
<dbReference type="Gene3D" id="1.10.10.1150">
    <property type="entry name" value="Coenzyme PQQ synthesis protein D (PqqD)"/>
    <property type="match status" value="1"/>
</dbReference>
<dbReference type="Pfam" id="PF05402">
    <property type="entry name" value="PqqD"/>
    <property type="match status" value="1"/>
</dbReference>
<evidence type="ECO:0008006" key="3">
    <source>
        <dbReference type="Google" id="ProtNLM"/>
    </source>
</evidence>
<proteinExistence type="predicted"/>
<keyword evidence="2" id="KW-1185">Reference proteome</keyword>
<dbReference type="NCBIfam" id="NF033536">
    <property type="entry name" value="lasso_PqqD_Bac"/>
    <property type="match status" value="1"/>
</dbReference>
<sequence length="104" mass="11701">MMKNDVVSVSQKNVFVQSQGNIVSDMGGEKVMLSIHNGKYYNLGEIGGRIWELLAEPSEVAQIISLLMAEYDVEQQECEQEVITFIERLSKEGLIEFGEDHGHL</sequence>
<evidence type="ECO:0000313" key="1">
    <source>
        <dbReference type="EMBL" id="GGI46094.1"/>
    </source>
</evidence>
<organism evidence="1 2">
    <name type="scientific">Paenibacillus marchantiophytorum</name>
    <dbReference type="NCBI Taxonomy" id="1619310"/>
    <lineage>
        <taxon>Bacteria</taxon>
        <taxon>Bacillati</taxon>
        <taxon>Bacillota</taxon>
        <taxon>Bacilli</taxon>
        <taxon>Bacillales</taxon>
        <taxon>Paenibacillaceae</taxon>
        <taxon>Paenibacillus</taxon>
    </lineage>
</organism>
<dbReference type="InterPro" id="IPR041881">
    <property type="entry name" value="PqqD_sf"/>
</dbReference>
<reference evidence="2" key="1">
    <citation type="journal article" date="2019" name="Int. J. Syst. Evol. Microbiol.">
        <title>The Global Catalogue of Microorganisms (GCM) 10K type strain sequencing project: providing services to taxonomists for standard genome sequencing and annotation.</title>
        <authorList>
            <consortium name="The Broad Institute Genomics Platform"/>
            <consortium name="The Broad Institute Genome Sequencing Center for Infectious Disease"/>
            <person name="Wu L."/>
            <person name="Ma J."/>
        </authorList>
    </citation>
    <scope>NUCLEOTIDE SEQUENCE [LARGE SCALE GENOMIC DNA]</scope>
    <source>
        <strain evidence="2">CGMCC 1.15043</strain>
    </source>
</reference>
<dbReference type="Proteomes" id="UP000615455">
    <property type="component" value="Unassembled WGS sequence"/>
</dbReference>
<dbReference type="RefSeq" id="WP_189009919.1">
    <property type="nucleotide sequence ID" value="NZ_BMHE01000005.1"/>
</dbReference>
<name>A0ABQ2BTN8_9BACL</name>
<dbReference type="InterPro" id="IPR008792">
    <property type="entry name" value="PQQD"/>
</dbReference>
<gene>
    <name evidence="1" type="ORF">GCM10008018_15400</name>
</gene>
<comment type="caution">
    <text evidence="1">The sequence shown here is derived from an EMBL/GenBank/DDBJ whole genome shotgun (WGS) entry which is preliminary data.</text>
</comment>
<accession>A0ABQ2BTN8</accession>
<dbReference type="EMBL" id="BMHE01000005">
    <property type="protein sequence ID" value="GGI46094.1"/>
    <property type="molecule type" value="Genomic_DNA"/>
</dbReference>